<dbReference type="EMBL" id="JAACJM010000407">
    <property type="protein sequence ID" value="KAF5320393.1"/>
    <property type="molecule type" value="Genomic_DNA"/>
</dbReference>
<dbReference type="Proteomes" id="UP000559256">
    <property type="component" value="Unassembled WGS sequence"/>
</dbReference>
<accession>A0A8H5BDC4</accession>
<evidence type="ECO:0000313" key="2">
    <source>
        <dbReference type="Proteomes" id="UP000559256"/>
    </source>
</evidence>
<comment type="caution">
    <text evidence="1">The sequence shown here is derived from an EMBL/GenBank/DDBJ whole genome shotgun (WGS) entry which is preliminary data.</text>
</comment>
<dbReference type="AlphaFoldDB" id="A0A8H5BDC4"/>
<gene>
    <name evidence="1" type="ORF">D9758_018868</name>
</gene>
<name>A0A8H5BDC4_9AGAR</name>
<protein>
    <submittedName>
        <fullName evidence="1">Uncharacterized protein</fullName>
    </submittedName>
</protein>
<organism evidence="1 2">
    <name type="scientific">Tetrapyrgos nigripes</name>
    <dbReference type="NCBI Taxonomy" id="182062"/>
    <lineage>
        <taxon>Eukaryota</taxon>
        <taxon>Fungi</taxon>
        <taxon>Dikarya</taxon>
        <taxon>Basidiomycota</taxon>
        <taxon>Agaricomycotina</taxon>
        <taxon>Agaricomycetes</taxon>
        <taxon>Agaricomycetidae</taxon>
        <taxon>Agaricales</taxon>
        <taxon>Marasmiineae</taxon>
        <taxon>Marasmiaceae</taxon>
        <taxon>Tetrapyrgos</taxon>
    </lineage>
</organism>
<reference evidence="1 2" key="1">
    <citation type="journal article" date="2020" name="ISME J.">
        <title>Uncovering the hidden diversity of litter-decomposition mechanisms in mushroom-forming fungi.</title>
        <authorList>
            <person name="Floudas D."/>
            <person name="Bentzer J."/>
            <person name="Ahren D."/>
            <person name="Johansson T."/>
            <person name="Persson P."/>
            <person name="Tunlid A."/>
        </authorList>
    </citation>
    <scope>NUCLEOTIDE SEQUENCE [LARGE SCALE GENOMIC DNA]</scope>
    <source>
        <strain evidence="1 2">CBS 291.85</strain>
    </source>
</reference>
<evidence type="ECO:0000313" key="1">
    <source>
        <dbReference type="EMBL" id="KAF5320393.1"/>
    </source>
</evidence>
<proteinExistence type="predicted"/>
<sequence length="29" mass="3126">MSKATLCRVGMIMGISGKVFRSSAHSLKE</sequence>
<keyword evidence="2" id="KW-1185">Reference proteome</keyword>